<dbReference type="Gene3D" id="1.10.530.10">
    <property type="match status" value="1"/>
</dbReference>
<dbReference type="AlphaFoldDB" id="A0A3B0WNN7"/>
<dbReference type="EMBL" id="UOFF01000424">
    <property type="protein sequence ID" value="VAW57588.1"/>
    <property type="molecule type" value="Genomic_DNA"/>
</dbReference>
<proteinExistence type="predicted"/>
<protein>
    <recommendedName>
        <fullName evidence="1">Transglycosylase SLT domain-containing protein</fullName>
    </recommendedName>
</protein>
<dbReference type="Pfam" id="PF19489">
    <property type="entry name" value="SLT_4"/>
    <property type="match status" value="1"/>
</dbReference>
<name>A0A3B0WNN7_9ZZZZ</name>
<organism evidence="2">
    <name type="scientific">hydrothermal vent metagenome</name>
    <dbReference type="NCBI Taxonomy" id="652676"/>
    <lineage>
        <taxon>unclassified sequences</taxon>
        <taxon>metagenomes</taxon>
        <taxon>ecological metagenomes</taxon>
    </lineage>
</organism>
<evidence type="ECO:0000313" key="2">
    <source>
        <dbReference type="EMBL" id="VAW57588.1"/>
    </source>
</evidence>
<feature type="domain" description="Transglycosylase SLT" evidence="1">
    <location>
        <begin position="14"/>
        <end position="196"/>
    </location>
</feature>
<sequence>MKIKINSSLLSLVLVVVALLLLANCSTSPPKNMNNSCAIFKEKSGWYEDTSASFKRWGVPIHVQLAIVHQESHFVHDAQTEMEYFLWIIPIGRKSSAYGYAQAQDATWRNYMKASGNSGADRDDFTDAVDFIGWYVTETHKILKISKWDTYNQYLAYHEGQGGFKRKTYRKKPWLIKVAKKVKKNASRYAAQLKKCEANLKSNGWFW</sequence>
<dbReference type="InterPro" id="IPR023346">
    <property type="entry name" value="Lysozyme-like_dom_sf"/>
</dbReference>
<dbReference type="CDD" id="cd00442">
    <property type="entry name" value="Lyz-like"/>
    <property type="match status" value="1"/>
</dbReference>
<accession>A0A3B0WNN7</accession>
<dbReference type="InterPro" id="IPR045795">
    <property type="entry name" value="SLT_4"/>
</dbReference>
<reference evidence="2" key="1">
    <citation type="submission" date="2018-06" db="EMBL/GenBank/DDBJ databases">
        <authorList>
            <person name="Zhirakovskaya E."/>
        </authorList>
    </citation>
    <scope>NUCLEOTIDE SEQUENCE</scope>
</reference>
<dbReference type="SUPFAM" id="SSF53955">
    <property type="entry name" value="Lysozyme-like"/>
    <property type="match status" value="1"/>
</dbReference>
<gene>
    <name evidence="2" type="ORF">MNBD_GAMMA07-1271</name>
</gene>
<evidence type="ECO:0000259" key="1">
    <source>
        <dbReference type="Pfam" id="PF19489"/>
    </source>
</evidence>